<sequence>MSHSPLLTTSTIQLRPILYNPADTTYLPTITRSNLSSKDSTPKDFTSGETKILMCIIKHLKGDINSDFEAVATELGYKDASIAKIRLRQIITKNCSSAGGAKATPRKRKGAVEGGDHDNDESPTKKNRGSRPKSGGAKDGSGLGIKKEEAKEEADATATAEGTGEDVFT</sequence>
<dbReference type="Proteomes" id="UP001175353">
    <property type="component" value="Unassembled WGS sequence"/>
</dbReference>
<feature type="compositionally biased region" description="Basic and acidic residues" evidence="1">
    <location>
        <begin position="110"/>
        <end position="124"/>
    </location>
</feature>
<protein>
    <submittedName>
        <fullName evidence="2">Uncharacterized protein</fullName>
    </submittedName>
</protein>
<proteinExistence type="predicted"/>
<feature type="compositionally biased region" description="Low complexity" evidence="1">
    <location>
        <begin position="156"/>
        <end position="169"/>
    </location>
</feature>
<accession>A0AAN6GZN2</accession>
<keyword evidence="3" id="KW-1185">Reference proteome</keyword>
<reference evidence="2" key="1">
    <citation type="submission" date="2023-06" db="EMBL/GenBank/DDBJ databases">
        <title>Black Yeasts Isolated from many extreme environments.</title>
        <authorList>
            <person name="Coleine C."/>
            <person name="Stajich J.E."/>
            <person name="Selbmann L."/>
        </authorList>
    </citation>
    <scope>NUCLEOTIDE SEQUENCE</scope>
    <source>
        <strain evidence="2">CCFEE 5200</strain>
    </source>
</reference>
<evidence type="ECO:0000313" key="2">
    <source>
        <dbReference type="EMBL" id="KAK0949784.1"/>
    </source>
</evidence>
<evidence type="ECO:0000313" key="3">
    <source>
        <dbReference type="Proteomes" id="UP001175353"/>
    </source>
</evidence>
<comment type="caution">
    <text evidence="2">The sequence shown here is derived from an EMBL/GenBank/DDBJ whole genome shotgun (WGS) entry which is preliminary data.</text>
</comment>
<name>A0AAN6GZN2_9PEZI</name>
<evidence type="ECO:0000256" key="1">
    <source>
        <dbReference type="SAM" id="MobiDB-lite"/>
    </source>
</evidence>
<feature type="compositionally biased region" description="Basic and acidic residues" evidence="1">
    <location>
        <begin position="145"/>
        <end position="154"/>
    </location>
</feature>
<organism evidence="2 3">
    <name type="scientific">Friedmanniomyces endolithicus</name>
    <dbReference type="NCBI Taxonomy" id="329885"/>
    <lineage>
        <taxon>Eukaryota</taxon>
        <taxon>Fungi</taxon>
        <taxon>Dikarya</taxon>
        <taxon>Ascomycota</taxon>
        <taxon>Pezizomycotina</taxon>
        <taxon>Dothideomycetes</taxon>
        <taxon>Dothideomycetidae</taxon>
        <taxon>Mycosphaerellales</taxon>
        <taxon>Teratosphaeriaceae</taxon>
        <taxon>Friedmanniomyces</taxon>
    </lineage>
</organism>
<dbReference type="AlphaFoldDB" id="A0AAN6GZN2"/>
<gene>
    <name evidence="2" type="ORF">LTR91_026167</name>
</gene>
<feature type="region of interest" description="Disordered" evidence="1">
    <location>
        <begin position="96"/>
        <end position="169"/>
    </location>
</feature>
<dbReference type="EMBL" id="JAUJLE010001006">
    <property type="protein sequence ID" value="KAK0949784.1"/>
    <property type="molecule type" value="Genomic_DNA"/>
</dbReference>